<dbReference type="EMBL" id="JACEFO010001727">
    <property type="protein sequence ID" value="KAF8716308.1"/>
    <property type="molecule type" value="Genomic_DNA"/>
</dbReference>
<keyword evidence="3" id="KW-1185">Reference proteome</keyword>
<feature type="compositionally biased region" description="Basic and acidic residues" evidence="1">
    <location>
        <begin position="16"/>
        <end position="31"/>
    </location>
</feature>
<evidence type="ECO:0000313" key="2">
    <source>
        <dbReference type="EMBL" id="KAF8716308.1"/>
    </source>
</evidence>
<name>A0A835C962_9POAL</name>
<evidence type="ECO:0000256" key="1">
    <source>
        <dbReference type="SAM" id="MobiDB-lite"/>
    </source>
</evidence>
<dbReference type="OrthoDB" id="673361at2759"/>
<sequence>MKTKKMKQAKGSLNHRVVDCSEPGDDKKVKSSTDYSKPVYLVAPPLSGQRAPSVFMVEAAALAGGAEPPPSRTVAAQIRGARSGMSFVATHSERGSWIVGVGGPKGHTVIYDPSTTKTFEGPDLDGPMHKPILVSIASKVYVLSRRPKVYAHTKSDFEPWFVSLSFREGAPSVIGENFRPWKTLPPPPFFPSLLDPLEYRNPPTIAVSSYVATGSHIMLSTDCKETGTYAFHVVEEVWDKVCDDSLPFVGQAVALGGSLFAACCTIHNNFATAVAVLRMSINGSSTPMASSKLATRLLSLHPVASERGPPLPLLCPTGKGCFCSIRLGSPCGFHEGNNLDRPQIILTAFKIDNFEAACQTGYADAKDLQVPVPVRHQNKTYLLPGPFQLKNSLMPVIASISM</sequence>
<proteinExistence type="predicted"/>
<feature type="region of interest" description="Disordered" evidence="1">
    <location>
        <begin position="1"/>
        <end position="34"/>
    </location>
</feature>
<dbReference type="Proteomes" id="UP000636709">
    <property type="component" value="Unassembled WGS sequence"/>
</dbReference>
<accession>A0A835C962</accession>
<gene>
    <name evidence="2" type="ORF">HU200_026595</name>
</gene>
<evidence type="ECO:0008006" key="4">
    <source>
        <dbReference type="Google" id="ProtNLM"/>
    </source>
</evidence>
<comment type="caution">
    <text evidence="2">The sequence shown here is derived from an EMBL/GenBank/DDBJ whole genome shotgun (WGS) entry which is preliminary data.</text>
</comment>
<dbReference type="PANTHER" id="PTHR33085:SF132">
    <property type="entry name" value="OS02G0198100 PROTEIN"/>
    <property type="match status" value="1"/>
</dbReference>
<dbReference type="InterPro" id="IPR012871">
    <property type="entry name" value="DUF1668_ORYSA"/>
</dbReference>
<dbReference type="Pfam" id="PF07893">
    <property type="entry name" value="DUF1668"/>
    <property type="match status" value="1"/>
</dbReference>
<dbReference type="AlphaFoldDB" id="A0A835C962"/>
<dbReference type="PANTHER" id="PTHR33085">
    <property type="entry name" value="OS12G0113100 PROTEIN-RELATED"/>
    <property type="match status" value="1"/>
</dbReference>
<reference evidence="2" key="1">
    <citation type="submission" date="2020-07" db="EMBL/GenBank/DDBJ databases">
        <title>Genome sequence and genetic diversity analysis of an under-domesticated orphan crop, white fonio (Digitaria exilis).</title>
        <authorList>
            <person name="Bennetzen J.L."/>
            <person name="Chen S."/>
            <person name="Ma X."/>
            <person name="Wang X."/>
            <person name="Yssel A.E.J."/>
            <person name="Chaluvadi S.R."/>
            <person name="Johnson M."/>
            <person name="Gangashetty P."/>
            <person name="Hamidou F."/>
            <person name="Sanogo M.D."/>
            <person name="Zwaenepoel A."/>
            <person name="Wallace J."/>
            <person name="Van De Peer Y."/>
            <person name="Van Deynze A."/>
        </authorList>
    </citation>
    <scope>NUCLEOTIDE SEQUENCE</scope>
    <source>
        <tissue evidence="2">Leaves</tissue>
    </source>
</reference>
<organism evidence="2 3">
    <name type="scientific">Digitaria exilis</name>
    <dbReference type="NCBI Taxonomy" id="1010633"/>
    <lineage>
        <taxon>Eukaryota</taxon>
        <taxon>Viridiplantae</taxon>
        <taxon>Streptophyta</taxon>
        <taxon>Embryophyta</taxon>
        <taxon>Tracheophyta</taxon>
        <taxon>Spermatophyta</taxon>
        <taxon>Magnoliopsida</taxon>
        <taxon>Liliopsida</taxon>
        <taxon>Poales</taxon>
        <taxon>Poaceae</taxon>
        <taxon>PACMAD clade</taxon>
        <taxon>Panicoideae</taxon>
        <taxon>Panicodae</taxon>
        <taxon>Paniceae</taxon>
        <taxon>Anthephorinae</taxon>
        <taxon>Digitaria</taxon>
    </lineage>
</organism>
<evidence type="ECO:0000313" key="3">
    <source>
        <dbReference type="Proteomes" id="UP000636709"/>
    </source>
</evidence>
<protein>
    <recommendedName>
        <fullName evidence="4">Transducin/WD40 repeat-like superfamily protein</fullName>
    </recommendedName>
</protein>